<dbReference type="SUPFAM" id="SSF51735">
    <property type="entry name" value="NAD(P)-binding Rossmann-fold domains"/>
    <property type="match status" value="1"/>
</dbReference>
<dbReference type="GO" id="GO:0004764">
    <property type="term" value="F:shikimate 3-dehydrogenase (NADP+) activity"/>
    <property type="evidence" value="ECO:0007669"/>
    <property type="project" value="UniProtKB-EC"/>
</dbReference>
<comment type="caution">
    <text evidence="5">The sequence shown here is derived from an EMBL/GenBank/DDBJ whole genome shotgun (WGS) entry which is preliminary data.</text>
</comment>
<reference evidence="5 6" key="1">
    <citation type="submission" date="2018-06" db="EMBL/GenBank/DDBJ databases">
        <title>Phytoactinopolyspora halophila sp. nov., a novel halophilic actinomycete isolated from a saline soil in China.</title>
        <authorList>
            <person name="Tang S.-K."/>
        </authorList>
    </citation>
    <scope>NUCLEOTIDE SEQUENCE [LARGE SCALE GENOMIC DNA]</scope>
    <source>
        <strain evidence="5 6">YIM 96934</strain>
    </source>
</reference>
<keyword evidence="6" id="KW-1185">Reference proteome</keyword>
<dbReference type="GO" id="GO:0009073">
    <property type="term" value="P:aromatic amino acid family biosynthetic process"/>
    <property type="evidence" value="ECO:0007669"/>
    <property type="project" value="UniProtKB-KW"/>
</dbReference>
<dbReference type="GO" id="GO:0019632">
    <property type="term" value="P:shikimate metabolic process"/>
    <property type="evidence" value="ECO:0007669"/>
    <property type="project" value="TreeGrafter"/>
</dbReference>
<keyword evidence="5" id="KW-0560">Oxidoreductase</keyword>
<dbReference type="PANTHER" id="PTHR21089">
    <property type="entry name" value="SHIKIMATE DEHYDROGENASE"/>
    <property type="match status" value="1"/>
</dbReference>
<evidence type="ECO:0000313" key="6">
    <source>
        <dbReference type="Proteomes" id="UP000250462"/>
    </source>
</evidence>
<dbReference type="SUPFAM" id="SSF53223">
    <property type="entry name" value="Aminoacid dehydrogenase-like, N-terminal domain"/>
    <property type="match status" value="1"/>
</dbReference>
<dbReference type="OrthoDB" id="9776868at2"/>
<dbReference type="AlphaFoldDB" id="A0A329QEU9"/>
<organism evidence="5 6">
    <name type="scientific">Phytoactinopolyspora halophila</name>
    <dbReference type="NCBI Taxonomy" id="1981511"/>
    <lineage>
        <taxon>Bacteria</taxon>
        <taxon>Bacillati</taxon>
        <taxon>Actinomycetota</taxon>
        <taxon>Actinomycetes</taxon>
        <taxon>Jiangellales</taxon>
        <taxon>Jiangellaceae</taxon>
        <taxon>Phytoactinopolyspora</taxon>
    </lineage>
</organism>
<dbReference type="InterPro" id="IPR036291">
    <property type="entry name" value="NAD(P)-bd_dom_sf"/>
</dbReference>
<feature type="domain" description="SDH C-terminal" evidence="4">
    <location>
        <begin position="248"/>
        <end position="278"/>
    </location>
</feature>
<gene>
    <name evidence="5" type="ORF">DPM12_18220</name>
</gene>
<feature type="domain" description="Shikimate dehydrogenase substrate binding N-terminal" evidence="3">
    <location>
        <begin position="17"/>
        <end position="98"/>
    </location>
</feature>
<evidence type="ECO:0000313" key="5">
    <source>
        <dbReference type="EMBL" id="RAW10840.1"/>
    </source>
</evidence>
<dbReference type="NCBIfam" id="NF001311">
    <property type="entry name" value="PRK00258.1-3"/>
    <property type="match status" value="1"/>
</dbReference>
<dbReference type="PANTHER" id="PTHR21089:SF1">
    <property type="entry name" value="BIFUNCTIONAL 3-DEHYDROQUINATE DEHYDRATASE_SHIKIMATE DEHYDROGENASE, CHLOROPLASTIC"/>
    <property type="match status" value="1"/>
</dbReference>
<protein>
    <submittedName>
        <fullName evidence="5">Shikimate dehydrogenase</fullName>
        <ecNumber evidence="5">1.1.1.25</ecNumber>
    </submittedName>
</protein>
<sequence length="287" mass="29709">MPERHAEHDPAARRCAVLGSPITHSLSPAIHSAAYQYLGLDWQYTAHEVDEDGLAGFVAALDETWRGLSLTMPLKRAVFDVAGDVSELARTVGAANTLLRSDGGEMFADNTDVPGAVDALHERGVAAPSTACVWGGGATAASMLAALATMGAGPAHVHARSEQRARPALAVADAMGQPATTLPWQVAPPCGQAELTVNTAPAGALDPLAAELCTAAGPDRVLFDVLYDPWPTAVAAGWQERDGIVVGGLDLLIHQALGQLRLMTGHDVPVAVARRAAEDALAARVSS</sequence>
<evidence type="ECO:0000259" key="4">
    <source>
        <dbReference type="Pfam" id="PF18317"/>
    </source>
</evidence>
<dbReference type="InterPro" id="IPR041121">
    <property type="entry name" value="SDH_C"/>
</dbReference>
<dbReference type="Gene3D" id="3.40.50.10860">
    <property type="entry name" value="Leucine Dehydrogenase, chain A, domain 1"/>
    <property type="match status" value="1"/>
</dbReference>
<evidence type="ECO:0000256" key="2">
    <source>
        <dbReference type="ARBA" id="ARBA00023141"/>
    </source>
</evidence>
<proteinExistence type="predicted"/>
<dbReference type="GO" id="GO:0009423">
    <property type="term" value="P:chorismate biosynthetic process"/>
    <property type="evidence" value="ECO:0007669"/>
    <property type="project" value="TreeGrafter"/>
</dbReference>
<dbReference type="RefSeq" id="WP_112259788.1">
    <property type="nucleotide sequence ID" value="NZ_QMIG01000024.1"/>
</dbReference>
<keyword evidence="2" id="KW-0028">Amino-acid biosynthesis</keyword>
<name>A0A329QEU9_9ACTN</name>
<keyword evidence="2" id="KW-0057">Aromatic amino acid biosynthesis</keyword>
<evidence type="ECO:0000259" key="3">
    <source>
        <dbReference type="Pfam" id="PF08501"/>
    </source>
</evidence>
<dbReference type="Pfam" id="PF08501">
    <property type="entry name" value="Shikimate_dh_N"/>
    <property type="match status" value="1"/>
</dbReference>
<dbReference type="EMBL" id="QMIG01000024">
    <property type="protein sequence ID" value="RAW10840.1"/>
    <property type="molecule type" value="Genomic_DNA"/>
</dbReference>
<comment type="pathway">
    <text evidence="1">Metabolic intermediate biosynthesis; chorismate biosynthesis; chorismate from D-erythrose 4-phosphate and phosphoenolpyruvate: step 4/7.</text>
</comment>
<dbReference type="Proteomes" id="UP000250462">
    <property type="component" value="Unassembled WGS sequence"/>
</dbReference>
<dbReference type="InterPro" id="IPR046346">
    <property type="entry name" value="Aminoacid_DH-like_N_sf"/>
</dbReference>
<dbReference type="GO" id="GO:0005829">
    <property type="term" value="C:cytosol"/>
    <property type="evidence" value="ECO:0007669"/>
    <property type="project" value="TreeGrafter"/>
</dbReference>
<dbReference type="Pfam" id="PF18317">
    <property type="entry name" value="SDH_C"/>
    <property type="match status" value="1"/>
</dbReference>
<dbReference type="InterPro" id="IPR013708">
    <property type="entry name" value="Shikimate_DH-bd_N"/>
</dbReference>
<dbReference type="InterPro" id="IPR022893">
    <property type="entry name" value="Shikimate_DH_fam"/>
</dbReference>
<dbReference type="Gene3D" id="3.40.50.720">
    <property type="entry name" value="NAD(P)-binding Rossmann-like Domain"/>
    <property type="match status" value="1"/>
</dbReference>
<dbReference type="GO" id="GO:0050661">
    <property type="term" value="F:NADP binding"/>
    <property type="evidence" value="ECO:0007669"/>
    <property type="project" value="TreeGrafter"/>
</dbReference>
<accession>A0A329QEU9</accession>
<evidence type="ECO:0000256" key="1">
    <source>
        <dbReference type="ARBA" id="ARBA00004871"/>
    </source>
</evidence>
<dbReference type="EC" id="1.1.1.25" evidence="5"/>